<dbReference type="Pfam" id="PF04255">
    <property type="entry name" value="DUF433"/>
    <property type="match status" value="1"/>
</dbReference>
<organism evidence="2 3">
    <name type="scientific">Streptomyces thermoalcalitolerans</name>
    <dbReference type="NCBI Taxonomy" id="65605"/>
    <lineage>
        <taxon>Bacteria</taxon>
        <taxon>Bacillati</taxon>
        <taxon>Actinomycetota</taxon>
        <taxon>Actinomycetes</taxon>
        <taxon>Kitasatosporales</taxon>
        <taxon>Streptomycetaceae</taxon>
        <taxon>Streptomyces</taxon>
    </lineage>
</organism>
<dbReference type="Pfam" id="PF21321">
    <property type="entry name" value="HTH_66"/>
    <property type="match status" value="1"/>
</dbReference>
<evidence type="ECO:0000259" key="1">
    <source>
        <dbReference type="Pfam" id="PF21321"/>
    </source>
</evidence>
<dbReference type="Proteomes" id="UP001501005">
    <property type="component" value="Unassembled WGS sequence"/>
</dbReference>
<dbReference type="Gene3D" id="1.10.10.10">
    <property type="entry name" value="Winged helix-like DNA-binding domain superfamily/Winged helix DNA-binding domain"/>
    <property type="match status" value="1"/>
</dbReference>
<keyword evidence="3" id="KW-1185">Reference proteome</keyword>
<proteinExistence type="predicted"/>
<gene>
    <name evidence="2" type="ORF">GCM10009549_30560</name>
</gene>
<feature type="domain" description="Putative antitoxin VapB45-like DNA-binding HTH" evidence="1">
    <location>
        <begin position="8"/>
        <end position="80"/>
    </location>
</feature>
<dbReference type="SUPFAM" id="SSF46689">
    <property type="entry name" value="Homeodomain-like"/>
    <property type="match status" value="1"/>
</dbReference>
<reference evidence="2 3" key="1">
    <citation type="journal article" date="2019" name="Int. J. Syst. Evol. Microbiol.">
        <title>The Global Catalogue of Microorganisms (GCM) 10K type strain sequencing project: providing services to taxonomists for standard genome sequencing and annotation.</title>
        <authorList>
            <consortium name="The Broad Institute Genomics Platform"/>
            <consortium name="The Broad Institute Genome Sequencing Center for Infectious Disease"/>
            <person name="Wu L."/>
            <person name="Ma J."/>
        </authorList>
    </citation>
    <scope>NUCLEOTIDE SEQUENCE [LARGE SCALE GENOMIC DNA]</scope>
    <source>
        <strain evidence="2 3">JCM 10673</strain>
    </source>
</reference>
<comment type="caution">
    <text evidence="2">The sequence shown here is derived from an EMBL/GenBank/DDBJ whole genome shotgun (WGS) entry which is preliminary data.</text>
</comment>
<evidence type="ECO:0000313" key="2">
    <source>
        <dbReference type="EMBL" id="GAA0915249.1"/>
    </source>
</evidence>
<dbReference type="InterPro" id="IPR007367">
    <property type="entry name" value="DUF433"/>
</dbReference>
<evidence type="ECO:0000313" key="3">
    <source>
        <dbReference type="Proteomes" id="UP001501005"/>
    </source>
</evidence>
<dbReference type="RefSeq" id="WP_344050065.1">
    <property type="nucleotide sequence ID" value="NZ_BAAAHG010000022.1"/>
</dbReference>
<dbReference type="InterPro" id="IPR048708">
    <property type="entry name" value="VapB45-like_HTH"/>
</dbReference>
<dbReference type="EMBL" id="BAAAHG010000022">
    <property type="protein sequence ID" value="GAA0915249.1"/>
    <property type="molecule type" value="Genomic_DNA"/>
</dbReference>
<accession>A0ABN1NSM5</accession>
<protein>
    <recommendedName>
        <fullName evidence="1">Putative antitoxin VapB45-like DNA-binding HTH domain-containing protein</fullName>
    </recommendedName>
</protein>
<dbReference type="InterPro" id="IPR009057">
    <property type="entry name" value="Homeodomain-like_sf"/>
</dbReference>
<name>A0ABN1NSM5_9ACTN</name>
<sequence length="219" mass="24722">MVDRFSDPLLSIQEAARHLQLPDRTLQRWLRHDNAAGAPLVHSVEPVKRGWPSLPFVAIVEAYVLRSLRGYLSMSRIRDATEAVRNTFDDEYGLATRRIATDGVDIFVEYADGELARARDGQRPIREVITDYLHYISWEPGERYPYRLRLRQYPDVAPVVIDPRFGWGTPVVAGANIQVDAIVGMWKAGESLETVAAEYGLSRDQVEAICQVATRDQAA</sequence>
<dbReference type="InterPro" id="IPR036388">
    <property type="entry name" value="WH-like_DNA-bd_sf"/>
</dbReference>